<comment type="caution">
    <text evidence="1">The sequence shown here is derived from an EMBL/GenBank/DDBJ whole genome shotgun (WGS) entry which is preliminary data.</text>
</comment>
<keyword evidence="2" id="KW-1185">Reference proteome</keyword>
<protein>
    <submittedName>
        <fullName evidence="1">Uncharacterized protein</fullName>
    </submittedName>
</protein>
<dbReference type="Proteomes" id="UP000701702">
    <property type="component" value="Unassembled WGS sequence"/>
</dbReference>
<evidence type="ECO:0000313" key="2">
    <source>
        <dbReference type="Proteomes" id="UP000701702"/>
    </source>
</evidence>
<organism evidence="1 2">
    <name type="scientific">Cupriavidus pinatubonensis</name>
    <dbReference type="NCBI Taxonomy" id="248026"/>
    <lineage>
        <taxon>Bacteria</taxon>
        <taxon>Pseudomonadati</taxon>
        <taxon>Pseudomonadota</taxon>
        <taxon>Betaproteobacteria</taxon>
        <taxon>Burkholderiales</taxon>
        <taxon>Burkholderiaceae</taxon>
        <taxon>Cupriavidus</taxon>
    </lineage>
</organism>
<evidence type="ECO:0000313" key="1">
    <source>
        <dbReference type="EMBL" id="CAG9169953.1"/>
    </source>
</evidence>
<accession>A0ABN7Y9B1</accession>
<dbReference type="EMBL" id="CAJZAF010000007">
    <property type="protein sequence ID" value="CAG9169953.1"/>
    <property type="molecule type" value="Genomic_DNA"/>
</dbReference>
<sequence>MATVRELLQGARVRTSYAFDRARMSVALGHEADDHYQEQRSRLWNLRRYAVGLFEGLLMAQARIEGTMATVDELRQSAKARSEGTAVLRYCVSATFGPDRNTREFDNAHEAARAFHEMDAKDYPRVIVTDGSFARTVADCASKGSGSDVVAWKYAASSDPVFHAAYCRVVAIDKIAQAEDDLARRRVSHTGSWWEASVLRKEAVALGAVKDAVIQGVAHVDLYAALEGTSSFDTDAERLDCRERDLAALGRLAAVVQAVKGLGIEVTSPMDEPHAQPSYDSAGRSEMAEALGFSSVQAMEAAQASDLARDNQHAAALAYQSSPDAIARRQSAAERAGIEPAQIVWVQPDEGDLGSRVANQTTVGEDMAASQQSASINDLDPAQRVAIISFRAQHGRNWKQKLLDGWLRAAYPGHLQAIRNQFGPEWLAEVKDVPTYRLNVVLTSADGCKRTFAVAWDGKGVVRESPATWEPREPDAQTDSVAFQRYVGSELEDAYVADGDFWRAIEDGGLEDDLYENILKGVPLADAVEAVPLVGSRPGM</sequence>
<gene>
    <name evidence="1" type="ORF">LMG23994_01746</name>
</gene>
<name>A0ABN7Y9B1_9BURK</name>
<reference evidence="1 2" key="1">
    <citation type="submission" date="2021-08" db="EMBL/GenBank/DDBJ databases">
        <authorList>
            <person name="Peeters C."/>
        </authorList>
    </citation>
    <scope>NUCLEOTIDE SEQUENCE [LARGE SCALE GENOMIC DNA]</scope>
    <source>
        <strain evidence="1 2">LMG 23994</strain>
    </source>
</reference>
<proteinExistence type="predicted"/>